<dbReference type="InterPro" id="IPR036390">
    <property type="entry name" value="WH_DNA-bd_sf"/>
</dbReference>
<dbReference type="GO" id="GO:0000976">
    <property type="term" value="F:transcription cis-regulatory region binding"/>
    <property type="evidence" value="ECO:0007669"/>
    <property type="project" value="TreeGrafter"/>
</dbReference>
<keyword evidence="3" id="KW-0238">DNA-binding</keyword>
<dbReference type="SUPFAM" id="SSF46785">
    <property type="entry name" value="Winged helix' DNA-binding domain"/>
    <property type="match status" value="1"/>
</dbReference>
<dbReference type="SUPFAM" id="SSF53850">
    <property type="entry name" value="Periplasmic binding protein-like II"/>
    <property type="match status" value="1"/>
</dbReference>
<evidence type="ECO:0000256" key="2">
    <source>
        <dbReference type="ARBA" id="ARBA00023015"/>
    </source>
</evidence>
<comment type="similarity">
    <text evidence="1">Belongs to the LysR transcriptional regulatory family.</text>
</comment>
<evidence type="ECO:0000313" key="6">
    <source>
        <dbReference type="EMBL" id="ACR10797.1"/>
    </source>
</evidence>
<dbReference type="RefSeq" id="WP_015816909.1">
    <property type="nucleotide sequence ID" value="NC_012997.1"/>
</dbReference>
<dbReference type="eggNOG" id="COG0583">
    <property type="taxonomic scope" value="Bacteria"/>
</dbReference>
<dbReference type="FunFam" id="1.10.10.10:FF:000001">
    <property type="entry name" value="LysR family transcriptional regulator"/>
    <property type="match status" value="1"/>
</dbReference>
<dbReference type="CDD" id="cd05466">
    <property type="entry name" value="PBP2_LTTR_substrate"/>
    <property type="match status" value="1"/>
</dbReference>
<dbReference type="InterPro" id="IPR036388">
    <property type="entry name" value="WH-like_DNA-bd_sf"/>
</dbReference>
<dbReference type="HOGENOM" id="CLU_039613_6_1_6"/>
<evidence type="ECO:0000313" key="7">
    <source>
        <dbReference type="Proteomes" id="UP000009080"/>
    </source>
</evidence>
<feature type="domain" description="HTH lysR-type" evidence="5">
    <location>
        <begin position="1"/>
        <end position="58"/>
    </location>
</feature>
<proteinExistence type="inferred from homology"/>
<dbReference type="EMBL" id="CP001614">
    <property type="protein sequence ID" value="ACR10797.1"/>
    <property type="molecule type" value="Genomic_DNA"/>
</dbReference>
<evidence type="ECO:0000259" key="5">
    <source>
        <dbReference type="PROSITE" id="PS50931"/>
    </source>
</evidence>
<accession>C5BL67</accession>
<sequence length="295" mass="32943">MDTDSLKSFIAVAQCQSFSLAASRLHLTQPAVSKRIAALEAHLNHTLFDRIGREVRLTEAGKLLLPQAETILQAVADTERNIRELTGEISGVLRVATSHHIGLHHLPPLLRQFVLSHPEVNLQFEFLDSERAHEKVLRGECEIAVVTLAPEPVAQLESRIIWPDPLDFVIAKTHELAAHETVNLQQLSRVDAILPDLTTYTGRIVKEYFAQQELELTLSMTTNYLETVKVMVSVGLGWSLLPRSMIDGNLHALPVREVSLHRNLGVINHKKRSLSNAARAFYRLLCDTTQKTGAI</sequence>
<protein>
    <submittedName>
        <fullName evidence="6">Transcriptional regulator, LysR family</fullName>
    </submittedName>
</protein>
<dbReference type="KEGG" id="ttu:TERTU_2503"/>
<keyword evidence="4" id="KW-0804">Transcription</keyword>
<dbReference type="Proteomes" id="UP000009080">
    <property type="component" value="Chromosome"/>
</dbReference>
<dbReference type="Gene3D" id="3.40.190.290">
    <property type="match status" value="1"/>
</dbReference>
<dbReference type="AlphaFoldDB" id="C5BL67"/>
<keyword evidence="2" id="KW-0805">Transcription regulation</keyword>
<dbReference type="OrthoDB" id="9785745at2"/>
<dbReference type="InterPro" id="IPR000847">
    <property type="entry name" value="LysR_HTH_N"/>
</dbReference>
<evidence type="ECO:0000256" key="4">
    <source>
        <dbReference type="ARBA" id="ARBA00023163"/>
    </source>
</evidence>
<name>C5BL67_TERTT</name>
<dbReference type="Pfam" id="PF00126">
    <property type="entry name" value="HTH_1"/>
    <property type="match status" value="1"/>
</dbReference>
<dbReference type="PRINTS" id="PR00039">
    <property type="entry name" value="HTHLYSR"/>
</dbReference>
<dbReference type="PROSITE" id="PS50931">
    <property type="entry name" value="HTH_LYSR"/>
    <property type="match status" value="1"/>
</dbReference>
<gene>
    <name evidence="6" type="ordered locus">TERTU_2503</name>
</gene>
<reference evidence="6 7" key="1">
    <citation type="journal article" date="2009" name="PLoS ONE">
        <title>The complete genome of Teredinibacter turnerae T7901: an intracellular endosymbiont of marine wood-boring bivalves (shipworms).</title>
        <authorList>
            <person name="Yang J.C."/>
            <person name="Madupu R."/>
            <person name="Durkin A.S."/>
            <person name="Ekborg N.A."/>
            <person name="Pedamallu C.S."/>
            <person name="Hostetler J.B."/>
            <person name="Radune D."/>
            <person name="Toms B.S."/>
            <person name="Henrissat B."/>
            <person name="Coutinho P.M."/>
            <person name="Schwarz S."/>
            <person name="Field L."/>
            <person name="Trindade-Silva A.E."/>
            <person name="Soares C.A.G."/>
            <person name="Elshahawi S."/>
            <person name="Hanora A."/>
            <person name="Schmidt E.W."/>
            <person name="Haygood M.G."/>
            <person name="Posfai J."/>
            <person name="Benner J."/>
            <person name="Madinger C."/>
            <person name="Nove J."/>
            <person name="Anton B."/>
            <person name="Chaudhary K."/>
            <person name="Foster J."/>
            <person name="Holman A."/>
            <person name="Kumar S."/>
            <person name="Lessard P.A."/>
            <person name="Luyten Y.A."/>
            <person name="Slatko B."/>
            <person name="Wood N."/>
            <person name="Wu B."/>
            <person name="Teplitski M."/>
            <person name="Mougous J.D."/>
            <person name="Ward N."/>
            <person name="Eisen J.A."/>
            <person name="Badger J.H."/>
            <person name="Distel D.L."/>
        </authorList>
    </citation>
    <scope>NUCLEOTIDE SEQUENCE [LARGE SCALE GENOMIC DNA]</scope>
    <source>
        <strain evidence="7">ATCC 39867 / T7901</strain>
    </source>
</reference>
<dbReference type="InterPro" id="IPR005119">
    <property type="entry name" value="LysR_subst-bd"/>
</dbReference>
<dbReference type="PANTHER" id="PTHR30126">
    <property type="entry name" value="HTH-TYPE TRANSCRIPTIONAL REGULATOR"/>
    <property type="match status" value="1"/>
</dbReference>
<dbReference type="Pfam" id="PF03466">
    <property type="entry name" value="LysR_substrate"/>
    <property type="match status" value="1"/>
</dbReference>
<organism evidence="6 7">
    <name type="scientific">Teredinibacter turnerae (strain ATCC 39867 / T7901)</name>
    <dbReference type="NCBI Taxonomy" id="377629"/>
    <lineage>
        <taxon>Bacteria</taxon>
        <taxon>Pseudomonadati</taxon>
        <taxon>Pseudomonadota</taxon>
        <taxon>Gammaproteobacteria</taxon>
        <taxon>Cellvibrionales</taxon>
        <taxon>Cellvibrionaceae</taxon>
        <taxon>Teredinibacter</taxon>
    </lineage>
</organism>
<evidence type="ECO:0000256" key="3">
    <source>
        <dbReference type="ARBA" id="ARBA00023125"/>
    </source>
</evidence>
<dbReference type="GO" id="GO:0003700">
    <property type="term" value="F:DNA-binding transcription factor activity"/>
    <property type="evidence" value="ECO:0007669"/>
    <property type="project" value="InterPro"/>
</dbReference>
<evidence type="ECO:0000256" key="1">
    <source>
        <dbReference type="ARBA" id="ARBA00009437"/>
    </source>
</evidence>
<dbReference type="Gene3D" id="1.10.10.10">
    <property type="entry name" value="Winged helix-like DNA-binding domain superfamily/Winged helix DNA-binding domain"/>
    <property type="match status" value="1"/>
</dbReference>
<keyword evidence="7" id="KW-1185">Reference proteome</keyword>
<dbReference type="STRING" id="377629.TERTU_2503"/>
<dbReference type="PANTHER" id="PTHR30126:SF81">
    <property type="entry name" value="HTH-TYPE TRANSCRIPTIONAL REGULATOR ILVY"/>
    <property type="match status" value="1"/>
</dbReference>